<keyword evidence="1" id="KW-0472">Membrane</keyword>
<feature type="transmembrane region" description="Helical" evidence="1">
    <location>
        <begin position="231"/>
        <end position="247"/>
    </location>
</feature>
<feature type="transmembrane region" description="Helical" evidence="1">
    <location>
        <begin position="174"/>
        <end position="192"/>
    </location>
</feature>
<feature type="transmembrane region" description="Helical" evidence="1">
    <location>
        <begin position="89"/>
        <end position="107"/>
    </location>
</feature>
<dbReference type="GO" id="GO:0080120">
    <property type="term" value="P:CAAX-box protein maturation"/>
    <property type="evidence" value="ECO:0007669"/>
    <property type="project" value="UniProtKB-ARBA"/>
</dbReference>
<evidence type="ECO:0000259" key="2">
    <source>
        <dbReference type="Pfam" id="PF02517"/>
    </source>
</evidence>
<keyword evidence="1" id="KW-1133">Transmembrane helix</keyword>
<name>A0A4R2H596_9SPHI</name>
<feature type="transmembrane region" description="Helical" evidence="1">
    <location>
        <begin position="199"/>
        <end position="219"/>
    </location>
</feature>
<evidence type="ECO:0000313" key="3">
    <source>
        <dbReference type="EMBL" id="TCO19955.1"/>
    </source>
</evidence>
<keyword evidence="1" id="KW-0812">Transmembrane</keyword>
<feature type="domain" description="CAAX prenyl protease 2/Lysostaphin resistance protein A-like" evidence="2">
    <location>
        <begin position="115"/>
        <end position="213"/>
    </location>
</feature>
<organism evidence="3 4">
    <name type="scientific">Pedobacter psychrotolerans</name>
    <dbReference type="NCBI Taxonomy" id="1843235"/>
    <lineage>
        <taxon>Bacteria</taxon>
        <taxon>Pseudomonadati</taxon>
        <taxon>Bacteroidota</taxon>
        <taxon>Sphingobacteriia</taxon>
        <taxon>Sphingobacteriales</taxon>
        <taxon>Sphingobacteriaceae</taxon>
        <taxon>Pedobacter</taxon>
    </lineage>
</organism>
<dbReference type="Proteomes" id="UP000295684">
    <property type="component" value="Unassembled WGS sequence"/>
</dbReference>
<dbReference type="RefSeq" id="WP_132535902.1">
    <property type="nucleotide sequence ID" value="NZ_BMJO01000002.1"/>
</dbReference>
<comment type="caution">
    <text evidence="3">The sequence shown here is derived from an EMBL/GenBank/DDBJ whole genome shotgun (WGS) entry which is preliminary data.</text>
</comment>
<dbReference type="Pfam" id="PF02517">
    <property type="entry name" value="Rce1-like"/>
    <property type="match status" value="1"/>
</dbReference>
<proteinExistence type="predicted"/>
<reference evidence="3 4" key="1">
    <citation type="submission" date="2019-03" db="EMBL/GenBank/DDBJ databases">
        <title>Genomic Encyclopedia of Type Strains, Phase IV (KMG-IV): sequencing the most valuable type-strain genomes for metagenomic binning, comparative biology and taxonomic classification.</title>
        <authorList>
            <person name="Goeker M."/>
        </authorList>
    </citation>
    <scope>NUCLEOTIDE SEQUENCE [LARGE SCALE GENOMIC DNA]</scope>
    <source>
        <strain evidence="3 4">DSM 103236</strain>
    </source>
</reference>
<keyword evidence="3" id="KW-0378">Hydrolase</keyword>
<feature type="transmembrane region" description="Helical" evidence="1">
    <location>
        <begin position="113"/>
        <end position="133"/>
    </location>
</feature>
<dbReference type="GO" id="GO:0004175">
    <property type="term" value="F:endopeptidase activity"/>
    <property type="evidence" value="ECO:0007669"/>
    <property type="project" value="UniProtKB-ARBA"/>
</dbReference>
<gene>
    <name evidence="3" type="ORF">EV200_109139</name>
</gene>
<dbReference type="EMBL" id="SLWO01000009">
    <property type="protein sequence ID" value="TCO19955.1"/>
    <property type="molecule type" value="Genomic_DNA"/>
</dbReference>
<accession>A0A4R2H596</accession>
<keyword evidence="3" id="KW-0645">Protease</keyword>
<evidence type="ECO:0000313" key="4">
    <source>
        <dbReference type="Proteomes" id="UP000295684"/>
    </source>
</evidence>
<protein>
    <submittedName>
        <fullName evidence="3">CAAX prenyl protease-like protein</fullName>
    </submittedName>
</protein>
<dbReference type="InterPro" id="IPR003675">
    <property type="entry name" value="Rce1/LyrA-like_dom"/>
</dbReference>
<dbReference type="AlphaFoldDB" id="A0A4R2H596"/>
<feature type="transmembrane region" description="Helical" evidence="1">
    <location>
        <begin position="48"/>
        <end position="68"/>
    </location>
</feature>
<sequence>MEINQKGILKTSFAAIIVTVTLVCALNVRDIFRLFGMKISGFRMPYGGSSLDNLLAVLLVLFAAFILLPPKDRQLSNSLGLQRNRITGPALTLLATLPCWIGFALQAKLVDHINLIELLFLSIIFPLAEEIVFRGFGFVLTRKRLGWHYIPAVLLQSAIFGWIHWMGAGGSGPIAIQIFLITFFGAIVFAILDALDGYTIWSGVVFHISLNTMWNVFIISDTAATDWKGNVLKFTCAGLAILLLYYFQYKKRHKIPKNQ</sequence>
<evidence type="ECO:0000256" key="1">
    <source>
        <dbReference type="SAM" id="Phobius"/>
    </source>
</evidence>
<feature type="transmembrane region" description="Helical" evidence="1">
    <location>
        <begin position="145"/>
        <end position="168"/>
    </location>
</feature>
<dbReference type="OrthoDB" id="6301065at2"/>
<feature type="transmembrane region" description="Helical" evidence="1">
    <location>
        <begin position="7"/>
        <end position="28"/>
    </location>
</feature>
<dbReference type="GO" id="GO:0006508">
    <property type="term" value="P:proteolysis"/>
    <property type="evidence" value="ECO:0007669"/>
    <property type="project" value="UniProtKB-KW"/>
</dbReference>